<sequence length="544" mass="56153">MRRSTSTVRRACAIGTTAALVALTTGLGIATATAAHADTVETPVPTQSAPADPQPTDAPTDTTPTDPAQAEQVQPTDPTTPTPTDEPDAPATDEPTAPVSTAPATTVAIPSTTMSAAAAPQAVDPEVTISGDAKVGSELTADWTGFDEDGTFKYVWVDTATSTVLAKTQQYTIDQTQAGKQVTVTVTGDLPGGGTDTVEATSAVITQDPVFVGADGEPVADGTDMDDPLYLDATAGDAFSYTFRAQGSPAPTYQLDWYYGDEEADADSIVASKSQADSIAIGYGFDEGDDDYTVDDQLPDGITFDPATGELSGTATLASYYDFAVTATSGDVSTTQYVELTVDPAAAFGITAFTMDEKSITARDKRIWLIQPDGTISTVDLTTDEDGFPEELSLTPTGRPTVDQGGTLVVSGSPVDRFGNDTSTYDDDGNPTFIPTVTSDVASDVVAPYEENGAEGQGVFGVTFPHASVHTLTVSSGALQPVSFAVDVRPTTPTVAVVKPVATTGQLAYTGSDATGALPWALGLVLAGVGLIGARTLRRRHAQR</sequence>
<evidence type="ECO:0000256" key="1">
    <source>
        <dbReference type="SAM" id="MobiDB-lite"/>
    </source>
</evidence>
<dbReference type="Pfam" id="PF05345">
    <property type="entry name" value="He_PIG"/>
    <property type="match status" value="1"/>
</dbReference>
<evidence type="ECO:0000313" key="5">
    <source>
        <dbReference type="Proteomes" id="UP000590225"/>
    </source>
</evidence>
<name>A0AAW3T5X1_9MICO</name>
<dbReference type="Proteomes" id="UP000590225">
    <property type="component" value="Unassembled WGS sequence"/>
</dbReference>
<evidence type="ECO:0000256" key="3">
    <source>
        <dbReference type="SAM" id="SignalP"/>
    </source>
</evidence>
<evidence type="ECO:0000256" key="2">
    <source>
        <dbReference type="SAM" id="Phobius"/>
    </source>
</evidence>
<gene>
    <name evidence="4" type="ORF">FHW23_001203</name>
</gene>
<comment type="caution">
    <text evidence="4">The sequence shown here is derived from an EMBL/GenBank/DDBJ whole genome shotgun (WGS) entry which is preliminary data.</text>
</comment>
<dbReference type="InterPro" id="IPR013783">
    <property type="entry name" value="Ig-like_fold"/>
</dbReference>
<feature type="compositionally biased region" description="Low complexity" evidence="1">
    <location>
        <begin position="49"/>
        <end position="103"/>
    </location>
</feature>
<feature type="region of interest" description="Disordered" evidence="1">
    <location>
        <begin position="40"/>
        <end position="103"/>
    </location>
</feature>
<proteinExistence type="predicted"/>
<dbReference type="Gene3D" id="2.60.40.2700">
    <property type="match status" value="1"/>
</dbReference>
<keyword evidence="2" id="KW-0472">Membrane</keyword>
<dbReference type="RefSeq" id="WP_182515550.1">
    <property type="nucleotide sequence ID" value="NZ_JACGXP010000002.1"/>
</dbReference>
<keyword evidence="3" id="KW-0732">Signal</keyword>
<dbReference type="Gene3D" id="2.60.40.10">
    <property type="entry name" value="Immunoglobulins"/>
    <property type="match status" value="1"/>
</dbReference>
<feature type="signal peptide" evidence="3">
    <location>
        <begin position="1"/>
        <end position="37"/>
    </location>
</feature>
<dbReference type="AlphaFoldDB" id="A0AAW3T5X1"/>
<dbReference type="GO" id="GO:0016020">
    <property type="term" value="C:membrane"/>
    <property type="evidence" value="ECO:0007669"/>
    <property type="project" value="InterPro"/>
</dbReference>
<dbReference type="EMBL" id="JACGXP010000002">
    <property type="protein sequence ID" value="MBA8989957.1"/>
    <property type="molecule type" value="Genomic_DNA"/>
</dbReference>
<feature type="transmembrane region" description="Helical" evidence="2">
    <location>
        <begin position="517"/>
        <end position="537"/>
    </location>
</feature>
<dbReference type="GO" id="GO:0005509">
    <property type="term" value="F:calcium ion binding"/>
    <property type="evidence" value="ECO:0007669"/>
    <property type="project" value="InterPro"/>
</dbReference>
<keyword evidence="2" id="KW-1133">Transmembrane helix</keyword>
<feature type="chain" id="PRO_5043542800" evidence="3">
    <location>
        <begin position="38"/>
        <end position="544"/>
    </location>
</feature>
<protein>
    <submittedName>
        <fullName evidence="4">Uncharacterized protein</fullName>
    </submittedName>
</protein>
<accession>A0AAW3T5X1</accession>
<dbReference type="GO" id="GO:0005975">
    <property type="term" value="P:carbohydrate metabolic process"/>
    <property type="evidence" value="ECO:0007669"/>
    <property type="project" value="UniProtKB-ARBA"/>
</dbReference>
<dbReference type="InterPro" id="IPR015919">
    <property type="entry name" value="Cadherin-like_sf"/>
</dbReference>
<keyword evidence="2" id="KW-0812">Transmembrane</keyword>
<reference evidence="4 5" key="1">
    <citation type="submission" date="2020-07" db="EMBL/GenBank/DDBJ databases">
        <title>Above-ground endophytic microbial communities from plants in different locations in the United States.</title>
        <authorList>
            <person name="Frank C."/>
        </authorList>
    </citation>
    <scope>NUCLEOTIDE SEQUENCE [LARGE SCALE GENOMIC DNA]</scope>
    <source>
        <strain evidence="4 5">WPL5_2</strain>
    </source>
</reference>
<organism evidence="4 5">
    <name type="scientific">Curtobacterium pusillum</name>
    <dbReference type="NCBI Taxonomy" id="69373"/>
    <lineage>
        <taxon>Bacteria</taxon>
        <taxon>Bacillati</taxon>
        <taxon>Actinomycetota</taxon>
        <taxon>Actinomycetes</taxon>
        <taxon>Micrococcales</taxon>
        <taxon>Microbacteriaceae</taxon>
        <taxon>Curtobacterium</taxon>
    </lineage>
</organism>
<dbReference type="SUPFAM" id="SSF49313">
    <property type="entry name" value="Cadherin-like"/>
    <property type="match status" value="1"/>
</dbReference>
<evidence type="ECO:0000313" key="4">
    <source>
        <dbReference type="EMBL" id="MBA8989957.1"/>
    </source>
</evidence>